<reference evidence="1" key="2">
    <citation type="journal article" date="2020" name="Microorganisms">
        <title>Osmotic Adaptation and Compatible Solute Biosynthesis of Phototrophic Bacteria as Revealed from Genome Analyses.</title>
        <authorList>
            <person name="Imhoff J.F."/>
            <person name="Rahn T."/>
            <person name="Kunzel S."/>
            <person name="Keller A."/>
            <person name="Neulinger S.C."/>
        </authorList>
    </citation>
    <scope>NUCLEOTIDE SEQUENCE</scope>
    <source>
        <strain evidence="1">DSM 11080</strain>
    </source>
</reference>
<dbReference type="EMBL" id="NRSJ01000005">
    <property type="protein sequence ID" value="MBK1703900.1"/>
    <property type="molecule type" value="Genomic_DNA"/>
</dbReference>
<name>A0AAJ0U302_9GAMM</name>
<keyword evidence="2" id="KW-1185">Reference proteome</keyword>
<evidence type="ECO:0000313" key="1">
    <source>
        <dbReference type="EMBL" id="MBK1703900.1"/>
    </source>
</evidence>
<gene>
    <name evidence="1" type="ORF">CKO40_04915</name>
</gene>
<comment type="caution">
    <text evidence="1">The sequence shown here is derived from an EMBL/GenBank/DDBJ whole genome shotgun (WGS) entry which is preliminary data.</text>
</comment>
<protein>
    <submittedName>
        <fullName evidence="1">Type I-D CRISPR-associated protein Csc2</fullName>
    </submittedName>
</protein>
<dbReference type="InterPro" id="IPR017574">
    <property type="entry name" value="CRISPR-assoc_prot_Cas7/Csc2"/>
</dbReference>
<dbReference type="Pfam" id="PF18320">
    <property type="entry name" value="Csc2"/>
    <property type="match status" value="1"/>
</dbReference>
<dbReference type="RefSeq" id="WP_200345065.1">
    <property type="nucleotide sequence ID" value="NZ_NRSJ01000005.1"/>
</dbReference>
<dbReference type="Proteomes" id="UP001296776">
    <property type="component" value="Unassembled WGS sequence"/>
</dbReference>
<evidence type="ECO:0000313" key="2">
    <source>
        <dbReference type="Proteomes" id="UP001296776"/>
    </source>
</evidence>
<organism evidence="1 2">
    <name type="scientific">Halochromatium glycolicum</name>
    <dbReference type="NCBI Taxonomy" id="85075"/>
    <lineage>
        <taxon>Bacteria</taxon>
        <taxon>Pseudomonadati</taxon>
        <taxon>Pseudomonadota</taxon>
        <taxon>Gammaproteobacteria</taxon>
        <taxon>Chromatiales</taxon>
        <taxon>Chromatiaceae</taxon>
        <taxon>Halochromatium</taxon>
    </lineage>
</organism>
<accession>A0AAJ0U302</accession>
<proteinExistence type="predicted"/>
<sequence>MERLNDYLPQLDQLLEQSHGDKDSYLHPKRKNLGCVSVVLLREAIAPLVIRNAEQEITDIEFHDDTWVRAIPNKFKYPERGRGLQILRAMNAGGRYPQNRTAIPKGSRASESFDLNTLVFGDSANHESKVLPVRAAVNYSDALSLRPKYHVVGESFHNRGFENGTLWDAEAKKNTDNLFSRHFVTPGALLVQVLSTRGKLLPPIGLKHLLLSVGLAGSYGGQTSVTGINLRTHFVGLYADKFEKAETSPYELLKTVGGNNAMDVEQAKTALDEVLRPKHATVIPGADVQTWVDDLIAGFNAPGGALEQEYQGAAEAMVKLFDGWFESGKK</sequence>
<reference evidence="1" key="1">
    <citation type="submission" date="2017-08" db="EMBL/GenBank/DDBJ databases">
        <authorList>
            <person name="Imhoff J.F."/>
            <person name="Rahn T."/>
            <person name="Kuenzel S."/>
            <person name="Neulinger S.C."/>
        </authorList>
    </citation>
    <scope>NUCLEOTIDE SEQUENCE</scope>
    <source>
        <strain evidence="1">DSM 11080</strain>
    </source>
</reference>
<dbReference type="AlphaFoldDB" id="A0AAJ0U302"/>